<protein>
    <submittedName>
        <fullName evidence="2">Uncharacterized protein</fullName>
    </submittedName>
</protein>
<dbReference type="InterPro" id="IPR005346">
    <property type="entry name" value="RnfH"/>
</dbReference>
<dbReference type="InterPro" id="IPR037021">
    <property type="entry name" value="RnfH_sf"/>
</dbReference>
<dbReference type="PANTHER" id="PTHR37483">
    <property type="entry name" value="UPF0125 PROTEIN RATB"/>
    <property type="match status" value="1"/>
</dbReference>
<dbReference type="HAMAP" id="MF_00460">
    <property type="entry name" value="UPF0125_RnfH"/>
    <property type="match status" value="1"/>
</dbReference>
<dbReference type="Pfam" id="PF03658">
    <property type="entry name" value="Ub-RnfH"/>
    <property type="match status" value="1"/>
</dbReference>
<dbReference type="SUPFAM" id="SSF54285">
    <property type="entry name" value="MoaD/ThiS"/>
    <property type="match status" value="1"/>
</dbReference>
<reference evidence="2" key="1">
    <citation type="submission" date="2018-05" db="EMBL/GenBank/DDBJ databases">
        <authorList>
            <person name="Lanie J.A."/>
            <person name="Ng W.-L."/>
            <person name="Kazmierczak K.M."/>
            <person name="Andrzejewski T.M."/>
            <person name="Davidsen T.M."/>
            <person name="Wayne K.J."/>
            <person name="Tettelin H."/>
            <person name="Glass J.I."/>
            <person name="Rusch D."/>
            <person name="Podicherti R."/>
            <person name="Tsui H.-C.T."/>
            <person name="Winkler M.E."/>
        </authorList>
    </citation>
    <scope>NUCLEOTIDE SEQUENCE</scope>
</reference>
<feature type="non-terminal residue" evidence="2">
    <location>
        <position position="1"/>
    </location>
</feature>
<gene>
    <name evidence="2" type="ORF">METZ01_LOCUS30691</name>
</gene>
<dbReference type="AlphaFoldDB" id="A0A381QIC5"/>
<dbReference type="PANTHER" id="PTHR37483:SF1">
    <property type="entry name" value="UPF0125 PROTEIN RATB"/>
    <property type="match status" value="1"/>
</dbReference>
<dbReference type="Gene3D" id="3.10.20.280">
    <property type="entry name" value="RnfH-like"/>
    <property type="match status" value="1"/>
</dbReference>
<name>A0A381QIC5_9ZZZZ</name>
<proteinExistence type="inferred from homology"/>
<evidence type="ECO:0000313" key="2">
    <source>
        <dbReference type="EMBL" id="SUZ77837.1"/>
    </source>
</evidence>
<sequence length="96" mass="10828">VAYGNADRQLIVSLEVPLGTTAYEAVLLSNIGDEFEKIDPESNPMGIFSNLLDGKSRPLPKDYVLKARDRVEIYRPLLIDPKQARRSRAENKKSKK</sequence>
<evidence type="ECO:0000256" key="1">
    <source>
        <dbReference type="ARBA" id="ARBA00010645"/>
    </source>
</evidence>
<dbReference type="InterPro" id="IPR016155">
    <property type="entry name" value="Mopterin_synth/thiamin_S_b"/>
</dbReference>
<dbReference type="EMBL" id="UINC01001331">
    <property type="protein sequence ID" value="SUZ77837.1"/>
    <property type="molecule type" value="Genomic_DNA"/>
</dbReference>
<accession>A0A381QIC5</accession>
<comment type="similarity">
    <text evidence="1">Belongs to the UPF0125 (RnfH) family.</text>
</comment>
<organism evidence="2">
    <name type="scientific">marine metagenome</name>
    <dbReference type="NCBI Taxonomy" id="408172"/>
    <lineage>
        <taxon>unclassified sequences</taxon>
        <taxon>metagenomes</taxon>
        <taxon>ecological metagenomes</taxon>
    </lineage>
</organism>